<feature type="compositionally biased region" description="Basic and acidic residues" evidence="1">
    <location>
        <begin position="224"/>
        <end position="275"/>
    </location>
</feature>
<feature type="compositionally biased region" description="Polar residues" evidence="1">
    <location>
        <begin position="204"/>
        <end position="215"/>
    </location>
</feature>
<keyword evidence="4" id="KW-1185">Reference proteome</keyword>
<dbReference type="PANTHER" id="PTHR43096">
    <property type="entry name" value="DNAJ HOMOLOG 1, MITOCHONDRIAL-RELATED"/>
    <property type="match status" value="1"/>
</dbReference>
<evidence type="ECO:0000313" key="4">
    <source>
        <dbReference type="Proteomes" id="UP000829685"/>
    </source>
</evidence>
<dbReference type="Pfam" id="PF00226">
    <property type="entry name" value="DnaJ"/>
    <property type="match status" value="1"/>
</dbReference>
<comment type="caution">
    <text evidence="3">The sequence shown here is derived from an EMBL/GenBank/DDBJ whole genome shotgun (WGS) entry which is preliminary data.</text>
</comment>
<dbReference type="PROSITE" id="PS00636">
    <property type="entry name" value="DNAJ_1"/>
    <property type="match status" value="1"/>
</dbReference>
<dbReference type="InterPro" id="IPR018253">
    <property type="entry name" value="DnaJ_domain_CS"/>
</dbReference>
<dbReference type="SMART" id="SM00271">
    <property type="entry name" value="DnaJ"/>
    <property type="match status" value="1"/>
</dbReference>
<name>A0A9Q0AMF3_9PEZI</name>
<organism evidence="3 4">
    <name type="scientific">Neoarthrinium moseri</name>
    <dbReference type="NCBI Taxonomy" id="1658444"/>
    <lineage>
        <taxon>Eukaryota</taxon>
        <taxon>Fungi</taxon>
        <taxon>Dikarya</taxon>
        <taxon>Ascomycota</taxon>
        <taxon>Pezizomycotina</taxon>
        <taxon>Sordariomycetes</taxon>
        <taxon>Xylariomycetidae</taxon>
        <taxon>Amphisphaeriales</taxon>
        <taxon>Apiosporaceae</taxon>
        <taxon>Neoarthrinium</taxon>
    </lineage>
</organism>
<protein>
    <recommendedName>
        <fullName evidence="2">J domain-containing protein</fullName>
    </recommendedName>
</protein>
<reference evidence="3" key="1">
    <citation type="submission" date="2021-03" db="EMBL/GenBank/DDBJ databases">
        <title>Revisited historic fungal species revealed as producer of novel bioactive compounds through whole genome sequencing and comparative genomics.</title>
        <authorList>
            <person name="Vignolle G.A."/>
            <person name="Hochenegger N."/>
            <person name="Mach R.L."/>
            <person name="Mach-Aigner A.R."/>
            <person name="Javad Rahimi M."/>
            <person name="Salim K.A."/>
            <person name="Chan C.M."/>
            <person name="Lim L.B.L."/>
            <person name="Cai F."/>
            <person name="Druzhinina I.S."/>
            <person name="U'Ren J.M."/>
            <person name="Derntl C."/>
        </authorList>
    </citation>
    <scope>NUCLEOTIDE SEQUENCE</scope>
    <source>
        <strain evidence="3">TUCIM 5799</strain>
    </source>
</reference>
<dbReference type="Gene3D" id="1.10.287.110">
    <property type="entry name" value="DnaJ domain"/>
    <property type="match status" value="1"/>
</dbReference>
<dbReference type="GO" id="GO:0051082">
    <property type="term" value="F:unfolded protein binding"/>
    <property type="evidence" value="ECO:0007669"/>
    <property type="project" value="TreeGrafter"/>
</dbReference>
<dbReference type="PANTHER" id="PTHR43096:SF10">
    <property type="entry name" value="CHAPERONE PROTEIN DNAJ A6, CHLOROPLASTIC"/>
    <property type="match status" value="1"/>
</dbReference>
<evidence type="ECO:0000313" key="3">
    <source>
        <dbReference type="EMBL" id="KAI1871647.1"/>
    </source>
</evidence>
<dbReference type="PROSITE" id="PS50076">
    <property type="entry name" value="DNAJ_2"/>
    <property type="match status" value="1"/>
</dbReference>
<feature type="domain" description="J" evidence="2">
    <location>
        <begin position="9"/>
        <end position="74"/>
    </location>
</feature>
<dbReference type="InterPro" id="IPR036869">
    <property type="entry name" value="J_dom_sf"/>
</dbReference>
<dbReference type="AlphaFoldDB" id="A0A9Q0AMF3"/>
<evidence type="ECO:0000259" key="2">
    <source>
        <dbReference type="PROSITE" id="PS50076"/>
    </source>
</evidence>
<feature type="region of interest" description="Disordered" evidence="1">
    <location>
        <begin position="204"/>
        <end position="275"/>
    </location>
</feature>
<dbReference type="InterPro" id="IPR001623">
    <property type="entry name" value="DnaJ_domain"/>
</dbReference>
<dbReference type="SUPFAM" id="SSF46565">
    <property type="entry name" value="Chaperone J-domain"/>
    <property type="match status" value="1"/>
</dbReference>
<proteinExistence type="predicted"/>
<gene>
    <name evidence="3" type="ORF">JX265_005633</name>
</gene>
<dbReference type="CDD" id="cd06257">
    <property type="entry name" value="DnaJ"/>
    <property type="match status" value="1"/>
</dbReference>
<dbReference type="GO" id="GO:0042026">
    <property type="term" value="P:protein refolding"/>
    <property type="evidence" value="ECO:0007669"/>
    <property type="project" value="TreeGrafter"/>
</dbReference>
<accession>A0A9Q0AMF3</accession>
<dbReference type="EMBL" id="JAFIMR010000012">
    <property type="protein sequence ID" value="KAI1871647.1"/>
    <property type="molecule type" value="Genomic_DNA"/>
</dbReference>
<dbReference type="Proteomes" id="UP000829685">
    <property type="component" value="Unassembled WGS sequence"/>
</dbReference>
<sequence length="324" mass="37686">MANRDNTEDYYATLEVPPDASEATIRANYRRLALLKHPDKNPSNPNATVDFQRINAAYECLKDPHKRYAYDHCRKEAQSEFNRRAREGENEINLIKKKIAFLKKVLYALSVNIEAMKKDRREKRARLGTIMTELGIASPFDTPAIPAARDPGAGANDSEALVKEMGRLVYSLSQLDEHLLVSELEHIDTELRLVLLAQEFQRQQWPTRASPQTARQAEAEAMQEDQRRRTAKQKEKDLQQKRQARESQQEANQRKKEARRREREEKEAAKAKAERCKHTPIWHSLKGNYTCQYCYKAARKHAWRCPICLQIACKECRNKLKNQK</sequence>
<dbReference type="PRINTS" id="PR00625">
    <property type="entry name" value="JDOMAIN"/>
</dbReference>
<evidence type="ECO:0000256" key="1">
    <source>
        <dbReference type="SAM" id="MobiDB-lite"/>
    </source>
</evidence>
<dbReference type="GO" id="GO:0005737">
    <property type="term" value="C:cytoplasm"/>
    <property type="evidence" value="ECO:0007669"/>
    <property type="project" value="TreeGrafter"/>
</dbReference>